<reference evidence="1" key="1">
    <citation type="submission" date="2022-08" db="EMBL/GenBank/DDBJ databases">
        <title>Genome Sequence of Pycnoporus sanguineus.</title>
        <authorList>
            <person name="Buettner E."/>
        </authorList>
    </citation>
    <scope>NUCLEOTIDE SEQUENCE</scope>
    <source>
        <strain evidence="1">CG-C14</strain>
    </source>
</reference>
<sequence>MMPQLGTNTSLPTAHAPTHTTEAERCALPPLMVFIRAQERTRPQTPPDTASNASRHRFKRSDLLHVARTLGLAYTSEHPEALVRQYTHLD</sequence>
<comment type="caution">
    <text evidence="1">The sequence shown here is derived from an EMBL/GenBank/DDBJ whole genome shotgun (WGS) entry which is preliminary data.</text>
</comment>
<gene>
    <name evidence="1" type="ORF">NUW54_g12289</name>
</gene>
<organism evidence="1 2">
    <name type="scientific">Trametes sanguinea</name>
    <dbReference type="NCBI Taxonomy" id="158606"/>
    <lineage>
        <taxon>Eukaryota</taxon>
        <taxon>Fungi</taxon>
        <taxon>Dikarya</taxon>
        <taxon>Basidiomycota</taxon>
        <taxon>Agaricomycotina</taxon>
        <taxon>Agaricomycetes</taxon>
        <taxon>Polyporales</taxon>
        <taxon>Polyporaceae</taxon>
        <taxon>Trametes</taxon>
    </lineage>
</organism>
<accession>A0ACC1N0C2</accession>
<dbReference type="Proteomes" id="UP001144978">
    <property type="component" value="Unassembled WGS sequence"/>
</dbReference>
<name>A0ACC1N0C2_9APHY</name>
<protein>
    <submittedName>
        <fullName evidence="1">Uncharacterized protein</fullName>
    </submittedName>
</protein>
<proteinExistence type="predicted"/>
<evidence type="ECO:0000313" key="1">
    <source>
        <dbReference type="EMBL" id="KAJ2972347.1"/>
    </source>
</evidence>
<evidence type="ECO:0000313" key="2">
    <source>
        <dbReference type="Proteomes" id="UP001144978"/>
    </source>
</evidence>
<dbReference type="EMBL" id="JANSHE010005172">
    <property type="protein sequence ID" value="KAJ2972347.1"/>
    <property type="molecule type" value="Genomic_DNA"/>
</dbReference>
<keyword evidence="2" id="KW-1185">Reference proteome</keyword>